<comment type="caution">
    <text evidence="7">The sequence shown here is derived from an EMBL/GenBank/DDBJ whole genome shotgun (WGS) entry which is preliminary data.</text>
</comment>
<evidence type="ECO:0000256" key="5">
    <source>
        <dbReference type="SAM" id="SignalP"/>
    </source>
</evidence>
<dbReference type="SUPFAM" id="SSF49503">
    <property type="entry name" value="Cupredoxins"/>
    <property type="match status" value="1"/>
</dbReference>
<dbReference type="EMBL" id="SUPK01000007">
    <property type="protein sequence ID" value="TJY41134.1"/>
    <property type="molecule type" value="Genomic_DNA"/>
</dbReference>
<dbReference type="RefSeq" id="WP_136778762.1">
    <property type="nucleotide sequence ID" value="NZ_SUPK01000007.1"/>
</dbReference>
<keyword evidence="3" id="KW-0249">Electron transport</keyword>
<dbReference type="AlphaFoldDB" id="A0A4U0FAG3"/>
<accession>A0A4U0FAG3</accession>
<evidence type="ECO:0000256" key="3">
    <source>
        <dbReference type="ARBA" id="ARBA00022982"/>
    </source>
</evidence>
<dbReference type="Gene3D" id="2.60.40.420">
    <property type="entry name" value="Cupredoxins - blue copper proteins"/>
    <property type="match status" value="1"/>
</dbReference>
<evidence type="ECO:0000256" key="2">
    <source>
        <dbReference type="ARBA" id="ARBA00022723"/>
    </source>
</evidence>
<dbReference type="PANTHER" id="PTHR38439:SF2">
    <property type="entry name" value="OUTER MEMBRANE PROTEIN H.8"/>
    <property type="match status" value="1"/>
</dbReference>
<dbReference type="Proteomes" id="UP000309673">
    <property type="component" value="Unassembled WGS sequence"/>
</dbReference>
<keyword evidence="8" id="KW-1185">Reference proteome</keyword>
<organism evidence="7 8">
    <name type="scientific">Cohnella pontilimi</name>
    <dbReference type="NCBI Taxonomy" id="2564100"/>
    <lineage>
        <taxon>Bacteria</taxon>
        <taxon>Bacillati</taxon>
        <taxon>Bacillota</taxon>
        <taxon>Bacilli</taxon>
        <taxon>Bacillales</taxon>
        <taxon>Paenibacillaceae</taxon>
        <taxon>Cohnella</taxon>
    </lineage>
</organism>
<evidence type="ECO:0000256" key="1">
    <source>
        <dbReference type="ARBA" id="ARBA00022448"/>
    </source>
</evidence>
<gene>
    <name evidence="7" type="ORF">E5161_15690</name>
</gene>
<dbReference type="PANTHER" id="PTHR38439">
    <property type="entry name" value="AURACYANIN-B"/>
    <property type="match status" value="1"/>
</dbReference>
<dbReference type="OrthoDB" id="279535at2"/>
<evidence type="ECO:0000256" key="4">
    <source>
        <dbReference type="ARBA" id="ARBA00023008"/>
    </source>
</evidence>
<sequence length="127" mass="13339">MKKWILTLGLLLTAALVMAGCGGKKSEPASSPAASQAAGGGKTITVDAKNFEFDQKEIKVKKGETVTITLKNSQGNHGLKIEGYDKEVKGNESVTFTADQAGEFKFECSIMCGAGHKDMVGTLIVEG</sequence>
<feature type="signal peptide" evidence="5">
    <location>
        <begin position="1"/>
        <end position="19"/>
    </location>
</feature>
<evidence type="ECO:0000259" key="6">
    <source>
        <dbReference type="Pfam" id="PF13473"/>
    </source>
</evidence>
<dbReference type="GO" id="GO:0005507">
    <property type="term" value="F:copper ion binding"/>
    <property type="evidence" value="ECO:0007669"/>
    <property type="project" value="TreeGrafter"/>
</dbReference>
<keyword evidence="2" id="KW-0479">Metal-binding</keyword>
<dbReference type="InterPro" id="IPR008972">
    <property type="entry name" value="Cupredoxin"/>
</dbReference>
<keyword evidence="1" id="KW-0813">Transport</keyword>
<reference evidence="7 8" key="1">
    <citation type="submission" date="2019-04" db="EMBL/GenBank/DDBJ databases">
        <title>Cohnella sp. nov., isolated from soil.</title>
        <authorList>
            <person name="Kim W."/>
        </authorList>
    </citation>
    <scope>NUCLEOTIDE SEQUENCE [LARGE SCALE GENOMIC DNA]</scope>
    <source>
        <strain evidence="7 8">CAU 1483</strain>
    </source>
</reference>
<dbReference type="Pfam" id="PF13473">
    <property type="entry name" value="Cupredoxin_1"/>
    <property type="match status" value="1"/>
</dbReference>
<keyword evidence="5" id="KW-0732">Signal</keyword>
<dbReference type="PROSITE" id="PS51257">
    <property type="entry name" value="PROKAR_LIPOPROTEIN"/>
    <property type="match status" value="1"/>
</dbReference>
<feature type="chain" id="PRO_5039432156" evidence="5">
    <location>
        <begin position="20"/>
        <end position="127"/>
    </location>
</feature>
<evidence type="ECO:0000313" key="8">
    <source>
        <dbReference type="Proteomes" id="UP000309673"/>
    </source>
</evidence>
<proteinExistence type="predicted"/>
<dbReference type="InterPro" id="IPR050845">
    <property type="entry name" value="Cu-binding_ET"/>
</dbReference>
<feature type="domain" description="EfeO-type cupredoxin-like" evidence="6">
    <location>
        <begin position="34"/>
        <end position="125"/>
    </location>
</feature>
<keyword evidence="4" id="KW-0186">Copper</keyword>
<protein>
    <submittedName>
        <fullName evidence="7">Cytochrome C oxidase subunit II</fullName>
    </submittedName>
</protein>
<name>A0A4U0FAG3_9BACL</name>
<evidence type="ECO:0000313" key="7">
    <source>
        <dbReference type="EMBL" id="TJY41134.1"/>
    </source>
</evidence>
<dbReference type="InterPro" id="IPR028096">
    <property type="entry name" value="EfeO_Cupredoxin"/>
</dbReference>